<accession>A0AAD3UAN5</accession>
<reference evidence="5" key="2">
    <citation type="submission" date="2020-01" db="EMBL/GenBank/DDBJ databases">
        <authorList>
            <consortium name="NCBI Pathogen Detection Project"/>
        </authorList>
    </citation>
    <scope>NUCLEOTIDE SEQUENCE</scope>
    <source>
        <strain evidence="5">OLC2673_Aeromonas</strain>
    </source>
</reference>
<keyword evidence="3" id="KW-0658">Purine biosynthesis</keyword>
<proteinExistence type="predicted"/>
<gene>
    <name evidence="5" type="ORF">JAJ28_001972</name>
</gene>
<protein>
    <recommendedName>
        <fullName evidence="7">Phosphoribosylformylglycinamidine synthase</fullName>
    </recommendedName>
</protein>
<feature type="non-terminal residue" evidence="5">
    <location>
        <position position="127"/>
    </location>
</feature>
<evidence type="ECO:0008006" key="7">
    <source>
        <dbReference type="Google" id="ProtNLM"/>
    </source>
</evidence>
<evidence type="ECO:0000313" key="5">
    <source>
        <dbReference type="EMBL" id="HAT6344249.1"/>
    </source>
</evidence>
<evidence type="ECO:0000256" key="3">
    <source>
        <dbReference type="ARBA" id="ARBA00022755"/>
    </source>
</evidence>
<dbReference type="InterPro" id="IPR036604">
    <property type="entry name" value="PurS-like_sf"/>
</dbReference>
<dbReference type="Proteomes" id="UP000859505">
    <property type="component" value="Unassembled WGS sequence"/>
</dbReference>
<organism evidence="5 6">
    <name type="scientific">Aeromonas hydrophila</name>
    <dbReference type="NCBI Taxonomy" id="644"/>
    <lineage>
        <taxon>Bacteria</taxon>
        <taxon>Pseudomonadati</taxon>
        <taxon>Pseudomonadota</taxon>
        <taxon>Gammaproteobacteria</taxon>
        <taxon>Aeromonadales</taxon>
        <taxon>Aeromonadaceae</taxon>
        <taxon>Aeromonas</taxon>
    </lineage>
</organism>
<dbReference type="GO" id="GO:0016874">
    <property type="term" value="F:ligase activity"/>
    <property type="evidence" value="ECO:0007669"/>
    <property type="project" value="UniProtKB-KW"/>
</dbReference>
<evidence type="ECO:0000256" key="2">
    <source>
        <dbReference type="ARBA" id="ARBA00022741"/>
    </source>
</evidence>
<keyword evidence="1" id="KW-0436">Ligase</keyword>
<evidence type="ECO:0000313" key="6">
    <source>
        <dbReference type="Proteomes" id="UP000859505"/>
    </source>
</evidence>
<name>A0AAD3UAN5_AERHY</name>
<evidence type="ECO:0000256" key="1">
    <source>
        <dbReference type="ARBA" id="ARBA00022598"/>
    </source>
</evidence>
<keyword evidence="4" id="KW-0067">ATP-binding</keyword>
<evidence type="ECO:0000256" key="4">
    <source>
        <dbReference type="ARBA" id="ARBA00022840"/>
    </source>
</evidence>
<dbReference type="SUPFAM" id="SSF82697">
    <property type="entry name" value="PurS-like"/>
    <property type="match status" value="1"/>
</dbReference>
<dbReference type="EMBL" id="DACTUL010000013">
    <property type="protein sequence ID" value="HAT6344249.1"/>
    <property type="molecule type" value="Genomic_DNA"/>
</dbReference>
<sequence>MLKKSAFVKKEAPLYQRVCTESHWAKQEKRLSSMGLIPIIRASQFPPTSTLGEKGHMDILRGAPALSEFRVQKLLQRFAQMKQERGVEIEDVYAEYVHFAELSSPLSPPERATLGQLLRYGPTIPEH</sequence>
<reference evidence="5" key="1">
    <citation type="journal article" date="2018" name="Genome Biol.">
        <title>SKESA: strategic k-mer extension for scrupulous assemblies.</title>
        <authorList>
            <person name="Souvorov A."/>
            <person name="Agarwala R."/>
            <person name="Lipman D.J."/>
        </authorList>
    </citation>
    <scope>NUCLEOTIDE SEQUENCE</scope>
    <source>
        <strain evidence="5">OLC2673_Aeromonas</strain>
    </source>
</reference>
<comment type="caution">
    <text evidence="5">The sequence shown here is derived from an EMBL/GenBank/DDBJ whole genome shotgun (WGS) entry which is preliminary data.</text>
</comment>
<dbReference type="GO" id="GO:0005524">
    <property type="term" value="F:ATP binding"/>
    <property type="evidence" value="ECO:0007669"/>
    <property type="project" value="UniProtKB-KW"/>
</dbReference>
<dbReference type="GO" id="GO:0006164">
    <property type="term" value="P:purine nucleotide biosynthetic process"/>
    <property type="evidence" value="ECO:0007669"/>
    <property type="project" value="UniProtKB-KW"/>
</dbReference>
<keyword evidence="2" id="KW-0547">Nucleotide-binding</keyword>
<dbReference type="AlphaFoldDB" id="A0AAD3UAN5"/>